<sequence length="96" mass="10740">MRFLKITAALAALAMPVLATAPAAAQSDWTETRFERDGDEYVVRRQQVGETTRLKGYVVGKLVKFDLTVKGDRVRGSVNNSLVEFRRQDAVRLASR</sequence>
<gene>
    <name evidence="2" type="ORF">SAMN06295912_14215</name>
</gene>
<accession>A0A239JZT0</accession>
<protein>
    <recommendedName>
        <fullName evidence="4">DUF5666 domain-containing protein</fullName>
    </recommendedName>
</protein>
<feature type="chain" id="PRO_5013031820" description="DUF5666 domain-containing protein" evidence="1">
    <location>
        <begin position="20"/>
        <end position="96"/>
    </location>
</feature>
<evidence type="ECO:0000313" key="3">
    <source>
        <dbReference type="Proteomes" id="UP000198281"/>
    </source>
</evidence>
<evidence type="ECO:0008006" key="4">
    <source>
        <dbReference type="Google" id="ProtNLM"/>
    </source>
</evidence>
<dbReference type="OrthoDB" id="7451042at2"/>
<feature type="signal peptide" evidence="1">
    <location>
        <begin position="1"/>
        <end position="19"/>
    </location>
</feature>
<evidence type="ECO:0000313" key="2">
    <source>
        <dbReference type="EMBL" id="SNT10952.1"/>
    </source>
</evidence>
<organism evidence="2 3">
    <name type="scientific">Edaphosphingomonas laterariae</name>
    <dbReference type="NCBI Taxonomy" id="861865"/>
    <lineage>
        <taxon>Bacteria</taxon>
        <taxon>Pseudomonadati</taxon>
        <taxon>Pseudomonadota</taxon>
        <taxon>Alphaproteobacteria</taxon>
        <taxon>Sphingomonadales</taxon>
        <taxon>Rhizorhabdaceae</taxon>
        <taxon>Edaphosphingomonas</taxon>
    </lineage>
</organism>
<evidence type="ECO:0000256" key="1">
    <source>
        <dbReference type="SAM" id="SignalP"/>
    </source>
</evidence>
<dbReference type="EMBL" id="FZOS01000042">
    <property type="protein sequence ID" value="SNT10952.1"/>
    <property type="molecule type" value="Genomic_DNA"/>
</dbReference>
<reference evidence="3" key="1">
    <citation type="submission" date="2017-06" db="EMBL/GenBank/DDBJ databases">
        <authorList>
            <person name="Varghese N."/>
            <person name="Submissions S."/>
        </authorList>
    </citation>
    <scope>NUCLEOTIDE SEQUENCE [LARGE SCALE GENOMIC DNA]</scope>
    <source>
        <strain evidence="3">LNB2</strain>
    </source>
</reference>
<proteinExistence type="predicted"/>
<name>A0A239JZT0_9SPHN</name>
<dbReference type="AlphaFoldDB" id="A0A239JZT0"/>
<keyword evidence="3" id="KW-1185">Reference proteome</keyword>
<keyword evidence="1" id="KW-0732">Signal</keyword>
<dbReference type="Proteomes" id="UP000198281">
    <property type="component" value="Unassembled WGS sequence"/>
</dbReference>
<dbReference type="RefSeq" id="WP_089221176.1">
    <property type="nucleotide sequence ID" value="NZ_FZOS01000042.1"/>
</dbReference>